<evidence type="ECO:0000313" key="12">
    <source>
        <dbReference type="Proteomes" id="UP000283817"/>
    </source>
</evidence>
<protein>
    <recommendedName>
        <fullName evidence="7">Anti-CBASS protein Acb1</fullName>
    </recommendedName>
</protein>
<accession>A0A444I3S4</accession>
<organism evidence="11 12">
    <name type="scientific">Rhizobium leguminosarum</name>
    <dbReference type="NCBI Taxonomy" id="384"/>
    <lineage>
        <taxon>Bacteria</taxon>
        <taxon>Pseudomonadati</taxon>
        <taxon>Pseudomonadota</taxon>
        <taxon>Alphaproteobacteria</taxon>
        <taxon>Hyphomicrobiales</taxon>
        <taxon>Rhizobiaceae</taxon>
        <taxon>Rhizobium/Agrobacterium group</taxon>
        <taxon>Rhizobium</taxon>
    </lineage>
</organism>
<evidence type="ECO:0000256" key="2">
    <source>
        <dbReference type="ARBA" id="ARBA00034233"/>
    </source>
</evidence>
<proteinExistence type="inferred from homology"/>
<comment type="catalytic activity">
    <reaction evidence="3">
        <text>3',3',3'-c-tri-AMP + H2O = A[3'-5']pA[3'-5']pAp[3'] + H(+)</text>
        <dbReference type="Rhea" id="RHEA:72859"/>
        <dbReference type="ChEBI" id="CHEBI:15377"/>
        <dbReference type="ChEBI" id="CHEBI:15378"/>
        <dbReference type="ChEBI" id="CHEBI:192523"/>
        <dbReference type="ChEBI" id="CHEBI:192530"/>
    </reaction>
    <physiologicalReaction direction="left-to-right" evidence="3">
        <dbReference type="Rhea" id="RHEA:72860"/>
    </physiologicalReaction>
</comment>
<dbReference type="InterPro" id="IPR006445">
    <property type="entry name" value="Phage-assoc_HI1409"/>
</dbReference>
<dbReference type="InterPro" id="IPR056175">
    <property type="entry name" value="Acb1-like_C"/>
</dbReference>
<evidence type="ECO:0000259" key="9">
    <source>
        <dbReference type="Pfam" id="PF06381"/>
    </source>
</evidence>
<sequence>MGDVIQLRANDSLRSVVAGLGDPFRDKMATASYGFQYIDDYQLAAIYKSNWLGKKIVNIPAMDAVRKGRDWQAEQDQIELIEAEENRLGYWQKLLEVKVKARLWGGAALFIGTGEQDLMQPLNVERVGKGGIKYLTVLSRRDVTSGPIEQDVLSEFFGKPSYYEVTGTASMVRIHPSRLAVFIGEPHGDNLLNFGINQGWGDSIIESVYTATKNADATAANIASLVFEANVDVFRIPDFMANLSDPAYSQRLLDRFMLAATAKGINRALLLDKEEEYERKQVSFATLPEVMQTFLQIAAGAADIPVTRLLGQSPAGMSATGESDMNNYYDRVSSIQTLEMKPAIYRLDECLIRSALGNRPTEVFYKWSPLKQMTEKELAEIGKLHAETAQILNTSGLFTAEELRTVVGNQLVEEGFYPGLDQAMDDTGDDWEADLGEEEPEVIDPNAEPTTPVKDAAPRTLYVRRDVVNRADIVRWAKEQGFTDIVPDLHVTIAYSKQMVDWFAMGESWSSKIEIAAGGPRQMEGLGPDGKYKALLITARELVWRHREFIELGASWDWPDYQPHISIQIGGDIDLSTVEPYQGKIVLGPEIFEELRED</sequence>
<evidence type="ECO:0000256" key="5">
    <source>
        <dbReference type="ARBA" id="ARBA00034283"/>
    </source>
</evidence>
<gene>
    <name evidence="11" type="ORF">EHI47_11640</name>
</gene>
<dbReference type="Proteomes" id="UP000283817">
    <property type="component" value="Unassembled WGS sequence"/>
</dbReference>
<dbReference type="EMBL" id="SBHX01000027">
    <property type="protein sequence ID" value="RWX32029.1"/>
    <property type="molecule type" value="Genomic_DNA"/>
</dbReference>
<dbReference type="NCBIfam" id="TIGR01555">
    <property type="entry name" value="phge_rel_HI1409"/>
    <property type="match status" value="1"/>
</dbReference>
<keyword evidence="1" id="KW-0378">Hydrolase</keyword>
<comment type="catalytic activity">
    <reaction evidence="2">
        <text>3',3',3'-cAAG + H2O = G[3'-5']pA[3'-5']pAp[3'] + H(+)</text>
        <dbReference type="Rhea" id="RHEA:72863"/>
        <dbReference type="ChEBI" id="CHEBI:15377"/>
        <dbReference type="ChEBI" id="CHEBI:15378"/>
        <dbReference type="ChEBI" id="CHEBI:143810"/>
        <dbReference type="ChEBI" id="CHEBI:192532"/>
    </reaction>
    <physiologicalReaction direction="left-to-right" evidence="2">
        <dbReference type="Rhea" id="RHEA:72864"/>
    </physiologicalReaction>
</comment>
<name>A0A444I3S4_RHILE</name>
<evidence type="ECO:0000256" key="7">
    <source>
        <dbReference type="ARBA" id="ARBA00034343"/>
    </source>
</evidence>
<evidence type="ECO:0000313" key="11">
    <source>
        <dbReference type="EMBL" id="RWX32029.1"/>
    </source>
</evidence>
<comment type="catalytic activity">
    <reaction evidence="5">
        <text>3',3'-cGAMP + H2O = G[3'-5']pAp[3'] + H(+)</text>
        <dbReference type="Rhea" id="RHEA:72831"/>
        <dbReference type="ChEBI" id="CHEBI:15377"/>
        <dbReference type="ChEBI" id="CHEBI:15378"/>
        <dbReference type="ChEBI" id="CHEBI:71501"/>
        <dbReference type="ChEBI" id="CHEBI:192497"/>
    </reaction>
    <physiologicalReaction direction="left-to-right" evidence="5">
        <dbReference type="Rhea" id="RHEA:72832"/>
    </physiologicalReaction>
</comment>
<evidence type="ECO:0000256" key="1">
    <source>
        <dbReference type="ARBA" id="ARBA00022801"/>
    </source>
</evidence>
<feature type="domain" description="Anti-CBASS protein Acb1-like N-terminal" evidence="9">
    <location>
        <begin position="41"/>
        <end position="390"/>
    </location>
</feature>
<dbReference type="RefSeq" id="WP_128410492.1">
    <property type="nucleotide sequence ID" value="NZ_SBHX01000027.1"/>
</dbReference>
<comment type="similarity">
    <text evidence="6">Belongs to the anti-CBASS protein Acb1 family.</text>
</comment>
<evidence type="ECO:0000256" key="6">
    <source>
        <dbReference type="ARBA" id="ARBA00034316"/>
    </source>
</evidence>
<reference evidence="11 12" key="1">
    <citation type="submission" date="2019-01" db="EMBL/GenBank/DDBJ databases">
        <title>RHIZO-ID as a novel technology for direct rhizobia identification.</title>
        <authorList>
            <person name="De Meyer S.E."/>
        </authorList>
    </citation>
    <scope>NUCLEOTIDE SEQUENCE [LARGE SCALE GENOMIC DNA]</scope>
    <source>
        <strain evidence="11 12">WSM448</strain>
    </source>
</reference>
<dbReference type="Pfam" id="PF23474">
    <property type="entry name" value="Acb1"/>
    <property type="match status" value="1"/>
</dbReference>
<feature type="domain" description="Anti-CBASS protein Acb1-like C-terminal" evidence="10">
    <location>
        <begin position="459"/>
        <end position="598"/>
    </location>
</feature>
<dbReference type="GO" id="GO:0016787">
    <property type="term" value="F:hydrolase activity"/>
    <property type="evidence" value="ECO:0007669"/>
    <property type="project" value="UniProtKB-KW"/>
</dbReference>
<evidence type="ECO:0000256" key="3">
    <source>
        <dbReference type="ARBA" id="ARBA00034240"/>
    </source>
</evidence>
<comment type="catalytic activity">
    <reaction evidence="4">
        <text>3',3',3'-cAAG + H2O = A[3'-5']pG[3'-5']pAp[3'] + H(+)</text>
        <dbReference type="Rhea" id="RHEA:72867"/>
        <dbReference type="ChEBI" id="CHEBI:15377"/>
        <dbReference type="ChEBI" id="CHEBI:15378"/>
        <dbReference type="ChEBI" id="CHEBI:143810"/>
        <dbReference type="ChEBI" id="CHEBI:192533"/>
    </reaction>
    <physiologicalReaction direction="left-to-right" evidence="4">
        <dbReference type="Rhea" id="RHEA:72868"/>
    </physiologicalReaction>
</comment>
<evidence type="ECO:0000256" key="8">
    <source>
        <dbReference type="ARBA" id="ARBA00048123"/>
    </source>
</evidence>
<comment type="catalytic activity">
    <reaction evidence="8">
        <text>3',3'-cUAMP + H2O = U[3'-5']pAp[3'] + H(+)</text>
        <dbReference type="Rhea" id="RHEA:72835"/>
        <dbReference type="ChEBI" id="CHEBI:15377"/>
        <dbReference type="ChEBI" id="CHEBI:15378"/>
        <dbReference type="ChEBI" id="CHEBI:143809"/>
        <dbReference type="ChEBI" id="CHEBI:192498"/>
    </reaction>
    <physiologicalReaction direction="left-to-right" evidence="8">
        <dbReference type="Rhea" id="RHEA:72836"/>
    </physiologicalReaction>
</comment>
<evidence type="ECO:0000259" key="10">
    <source>
        <dbReference type="Pfam" id="PF23474"/>
    </source>
</evidence>
<dbReference type="InterPro" id="IPR024459">
    <property type="entry name" value="Acb1-like_N"/>
</dbReference>
<dbReference type="AlphaFoldDB" id="A0A444I3S4"/>
<comment type="caution">
    <text evidence="11">The sequence shown here is derived from an EMBL/GenBank/DDBJ whole genome shotgun (WGS) entry which is preliminary data.</text>
</comment>
<evidence type="ECO:0000256" key="4">
    <source>
        <dbReference type="ARBA" id="ARBA00034244"/>
    </source>
</evidence>
<dbReference type="Pfam" id="PF06381">
    <property type="entry name" value="Phage_portal_3"/>
    <property type="match status" value="1"/>
</dbReference>